<feature type="domain" description="Big-1" evidence="2">
    <location>
        <begin position="2079"/>
        <end position="2171"/>
    </location>
</feature>
<feature type="domain" description="Big-1" evidence="2">
    <location>
        <begin position="1979"/>
        <end position="2071"/>
    </location>
</feature>
<feature type="domain" description="Big-1" evidence="2">
    <location>
        <begin position="1879"/>
        <end position="1971"/>
    </location>
</feature>
<feature type="domain" description="Big-1" evidence="2">
    <location>
        <begin position="779"/>
        <end position="871"/>
    </location>
</feature>
<dbReference type="Gene3D" id="2.60.40.10">
    <property type="entry name" value="Immunoglobulins"/>
    <property type="match status" value="23"/>
</dbReference>
<feature type="domain" description="Big-1" evidence="2">
    <location>
        <begin position="1579"/>
        <end position="1671"/>
    </location>
</feature>
<dbReference type="InterPro" id="IPR051715">
    <property type="entry name" value="Intimin-Invasin_domain"/>
</dbReference>
<feature type="domain" description="Big-1" evidence="2">
    <location>
        <begin position="1679"/>
        <end position="1771"/>
    </location>
</feature>
<comment type="similarity">
    <text evidence="1">Belongs to the intimin/invasin family.</text>
</comment>
<reference evidence="4 5" key="1">
    <citation type="submission" date="2020-09" db="EMBL/GenBank/DDBJ databases">
        <title>Paenibacillus sp. strain PR3 16S rRNA gene Genome sequencing and assembly.</title>
        <authorList>
            <person name="Kim J."/>
        </authorList>
    </citation>
    <scope>NUCLEOTIDE SEQUENCE [LARGE SCALE GENOMIC DNA]</scope>
    <source>
        <strain evidence="4 5">PR3</strain>
    </source>
</reference>
<dbReference type="SUPFAM" id="SSF49373">
    <property type="entry name" value="Invasin/intimin cell-adhesion fragments"/>
    <property type="match status" value="23"/>
</dbReference>
<feature type="domain" description="Big-1" evidence="2">
    <location>
        <begin position="579"/>
        <end position="671"/>
    </location>
</feature>
<feature type="domain" description="Big-1" evidence="2">
    <location>
        <begin position="2179"/>
        <end position="2271"/>
    </location>
</feature>
<feature type="domain" description="Big-1" evidence="2">
    <location>
        <begin position="1079"/>
        <end position="1171"/>
    </location>
</feature>
<evidence type="ECO:0000313" key="5">
    <source>
        <dbReference type="Proteomes" id="UP000609346"/>
    </source>
</evidence>
<sequence>MKRFKSLHQWLAVILVITLSIGAPSGEFVHAAGAEILDQAQPTSGGSNVWANATYQRYQSFTPAISGNLSRIELNIAGFLNPGFLQAAVYKETDLSTPLATAQLTGFGEGWVSLDFTGTMPYLKRETMYRMVVSTQNGGSSGIGWYSNNSNPYPRGRSDVALMDFLFRTYMIPDYSLSTSESSVAVASPTLTANGTSQTTVTVTSKDAQGTPMTTGGASVAINATSGTVGPVTDNGNGTYTAILTAPTVAGASTISATMGGTPIGSTTNVMFVPGAPSLTTSTLAATTGTLIANGSSTTSIVVTLKDAYGNKLNSGGASVAINATAGTVGNVTDNGNGTYTAVLTAPTTVGTSNVSATVGGSTIASTASVQFVAGVPSSTTSTLTLGSSSLLADGTSQTTATMSLKDASGNAIKGDTVTMTSTLGTIGAVTNNGDGSYTATLTAPTLAGTSTITATVSSNSLTKTAAMQFVPGAPSTAVSTITVGSSTLTADGTSQTIVTVTLKDANSNMITSGGASVAIAASSGTISAVTDNGNGTYTATLTAPTAVGTSIISAKVGGNAMASTTSVQFIAGAPSGISSTITVGSSTLTATGTSQTDVTVTLKDAQGNVVTTVGPSVSITATKGTIGAVTYNGNGTYTATLTSATAVGTSIISAAVNGSAIAATANVQFTAGAPSGATSTVVVGSSTLTADGTSQTVVTVTLQDAHGNAIATGGASVAINATKGTVSAVMDNGDGTYTATLTAPTTVGTSTVSATIAGNAIASTASVQLVPGAPSTAVSAVAVGNGTLTADGTSQTTVTVTLKDTHGNAITIGGSSITIAATKGTISAVTDNGDGTYTATLTAPTSVGTSTVSAKISGSDIASTASVQFVPGALSGAASTISVSNSALTANGTSQALVTVTLQDAYGNAMTTGGASVAITATKGTVSAVIDNGNGTYTATLTAPTTVGTSTIGATVAGSAIATAVSVQFVPGAPSIATSTVSVGNAAITADGTSQTVVTVTLLDAQGNAITIGGASVAITATKGTISAVTDQGDGTYTATLTAPTSVGTAAINAKIGGSAIASTASIQFVPGASSATTSTVIVDNGTLTADGTGQATVTVTLKDGQGNAITTGGASVSIATTKGTISTVMDQGDGTYTAVLTAPTTVGIAIVSASVGGNVIGSTASVQFIPGAPSTAISTVAADSSTLTADGTSQTTVTVSLIDAHGNPIANGGESVAITATKGTVSAVTDKGDGTYTATLTAPTTVGTSTISAKIGSSAIAATSSVQFVPGAPSTAASMVALDDNALTADGTSQTTITVTLKDAHGNAITNGGATVSIAATTGAVSTVAEQGNGVYTATLTAPTTVGTSTISSMINGGAIASTASIQFVPGASSAATSTVTVNDNTLTADGTSQTTVTVTLKDAHGNAITNGGSSVAIIATKGSISTVTDKGNGTYTAKLTAPTTTGESTVSATVGSVAIVSTAKVQFVPDAASTATSTVIVGNGTLTADGTSQTTVTVALKDAQGNALTNGGATVAITAAKGTISAVTDNGDGTYTATLTAPTVVGTSKISAKIGSNVITSTASVQFTPGAPAAATSTVAVDHSTLTADGTSQATVTVALKDAYGNAITTGGSSVTIASTKGTVGVVTDQGNGTYTAELTTPTTVGNATITASVGGSAIASTASVQFVPGASSAATSTVTVNDNTLTADGTSQTTVTVSLIDAHGNPIANGGESVAITATKGTVSAVTDKGDGTYTATLTAPTTAGTSTISAKIGSSAIAATASVQFVPGAPSTAASMVALDDNALTADGTSQTTITVTLKDAHGNAITNGGATVSVAATTGTVSTVADQGNGVYTATLTAPTTVGTSTISSMINGGAIASTASVQFVPGAPSTATSTVAVDDSTLTADGTSQAIVTVTLKDAYGNSIASGGATVAITASNGSIGTITDKGNGTYTAALTAPTTVGTSIISATVDGSLITSTASVNFVPGAASTATSKVTVGNGTLTADGTSQTTVTVALKDAQGNALTNGGATIAITATKGAVSAVTDNGDGTYTATLTSPIVVGTSKISAKIGSSVITSTASVQFTPGAPAAATSTVAVDHSTLTADGTSQATVTVTLKDAHGNAITNGGASVEIAATTGTVSAITDQGDGTYTATLTASTTAGSSNISAKINGSAIASTVNVQFVPGSPSTATSMVTVDHNSLTADGTSSTTVTIALKDAHGNAITDGGQSVTITAAKGTVGTVMDHNDGTYTATVTAPTTVGTSTISAKIDNSAIASTTSVHFVPGAPAAVTSTVSVGHSTLKADGTSSTTVTVTLKDAYGNAINSGGASVTITATGGTISAVTDHNDGTYTATLTAPTTVGTSKISAVVGSKAIASTASVQFMPGAASATNSKITADHHALTANGISKTTITVTLKDGQDNAITSGGETVAVSASIGTIGAVTDHGDGTYSAVLTAPGFSGTATITAQVNGTTLASTLEVSFTTEVVNDPLAITINGSQVFGVVSSHTNPNGEKFMEIRPDANMLTKPLSGTKDKIVTVTVPYEADSYSLMLPGKAVVMFADQSASITFVTKLGQYRLPLHEIISQGSNWSDGDDISITIKAGQVNEMTGLQDAADQSGLQLIGQPLHFQVQVLHQGESKDITGYNGYVERIMFLPTNAGAASTVMVWDENGKLRPVPTMFIEADGRQAAVIHSITNSVYVLVSKTSGLNDIKEHWATNEIADMNRRVIINGVDGSRFAPEASITRAELAALLARALGLPEAEQSAGFRDVSDSSWYGGYVAAVKAYGLMDGYEDGTFKPNKQITRQEAIVTIVRAMQLITGLTGSGTAGAQADFSVYSDNAQVGAWARDAIQTALDEGLMKGYGDALYPNKSLTRAETAVLLYRMLQKVGFINE</sequence>
<feature type="domain" description="Big-1" evidence="2">
    <location>
        <begin position="281"/>
        <end position="373"/>
    </location>
</feature>
<organism evidence="4 5">
    <name type="scientific">Paenibacillus terricola</name>
    <dbReference type="NCBI Taxonomy" id="2763503"/>
    <lineage>
        <taxon>Bacteria</taxon>
        <taxon>Bacillati</taxon>
        <taxon>Bacillota</taxon>
        <taxon>Bacilli</taxon>
        <taxon>Bacillales</taxon>
        <taxon>Paenibacillaceae</taxon>
        <taxon>Paenibacillus</taxon>
    </lineage>
</organism>
<keyword evidence="5" id="KW-1185">Reference proteome</keyword>
<dbReference type="Pfam" id="PF00395">
    <property type="entry name" value="SLH"/>
    <property type="match status" value="3"/>
</dbReference>
<feature type="domain" description="Big-1" evidence="2">
    <location>
        <begin position="1479"/>
        <end position="1571"/>
    </location>
</feature>
<dbReference type="InterPro" id="IPR003344">
    <property type="entry name" value="Big_1_dom"/>
</dbReference>
<feature type="domain" description="Big-1" evidence="2">
    <location>
        <begin position="1778"/>
        <end position="1871"/>
    </location>
</feature>
<feature type="domain" description="Big-1" evidence="2">
    <location>
        <begin position="2279"/>
        <end position="2371"/>
    </location>
</feature>
<dbReference type="InterPro" id="IPR001119">
    <property type="entry name" value="SLH_dom"/>
</dbReference>
<evidence type="ECO:0000259" key="3">
    <source>
        <dbReference type="PROSITE" id="PS51272"/>
    </source>
</evidence>
<feature type="domain" description="Big-1" evidence="2">
    <location>
        <begin position="679"/>
        <end position="771"/>
    </location>
</feature>
<feature type="domain" description="Big-1" evidence="2">
    <location>
        <begin position="979"/>
        <end position="1071"/>
    </location>
</feature>
<feature type="domain" description="Big-1" evidence="2">
    <location>
        <begin position="181"/>
        <end position="273"/>
    </location>
</feature>
<protein>
    <submittedName>
        <fullName evidence="4">S-layer homology domain-containing protein</fullName>
    </submittedName>
</protein>
<dbReference type="EMBL" id="JACXZA010000004">
    <property type="protein sequence ID" value="MBD3920384.1"/>
    <property type="molecule type" value="Genomic_DNA"/>
</dbReference>
<name>A0ABR8N0R7_9BACL</name>
<gene>
    <name evidence="4" type="ORF">H8B09_16600</name>
</gene>
<dbReference type="SMART" id="SM00634">
    <property type="entry name" value="BID_1"/>
    <property type="match status" value="21"/>
</dbReference>
<comment type="caution">
    <text evidence="4">The sequence shown here is derived from an EMBL/GenBank/DDBJ whole genome shotgun (WGS) entry which is preliminary data.</text>
</comment>
<proteinExistence type="inferred from homology"/>
<dbReference type="PANTHER" id="PTHR39576:SF2">
    <property type="entry name" value="ATTACHING AND EFFACING PROTEIN HOMOLOG-RELATED"/>
    <property type="match status" value="1"/>
</dbReference>
<feature type="domain" description="SLH" evidence="3">
    <location>
        <begin position="2752"/>
        <end position="2815"/>
    </location>
</feature>
<feature type="domain" description="SLH" evidence="3">
    <location>
        <begin position="2823"/>
        <end position="2883"/>
    </location>
</feature>
<dbReference type="PROSITE" id="PS51127">
    <property type="entry name" value="BIG1"/>
    <property type="match status" value="22"/>
</dbReference>
<dbReference type="RefSeq" id="WP_191204687.1">
    <property type="nucleotide sequence ID" value="NZ_JACXZA010000004.1"/>
</dbReference>
<accession>A0ABR8N0R7</accession>
<evidence type="ECO:0000313" key="4">
    <source>
        <dbReference type="EMBL" id="MBD3920384.1"/>
    </source>
</evidence>
<dbReference type="InterPro" id="IPR008964">
    <property type="entry name" value="Invasin/intimin_cell_adhesion"/>
</dbReference>
<evidence type="ECO:0000256" key="1">
    <source>
        <dbReference type="ARBA" id="ARBA00010116"/>
    </source>
</evidence>
<dbReference type="Pfam" id="PF09134">
    <property type="entry name" value="Invasin_D3"/>
    <property type="match status" value="23"/>
</dbReference>
<feature type="domain" description="SLH" evidence="3">
    <location>
        <begin position="2692"/>
        <end position="2751"/>
    </location>
</feature>
<dbReference type="PANTHER" id="PTHR39576">
    <property type="entry name" value="ATTACHING AND EFFACING PROTEIN HOMOLOG-RELATED-RELATED"/>
    <property type="match status" value="1"/>
</dbReference>
<feature type="domain" description="Big-1" evidence="2">
    <location>
        <begin position="1379"/>
        <end position="1471"/>
    </location>
</feature>
<dbReference type="PROSITE" id="PS51272">
    <property type="entry name" value="SLH"/>
    <property type="match status" value="3"/>
</dbReference>
<feature type="domain" description="Big-1" evidence="2">
    <location>
        <begin position="1278"/>
        <end position="1371"/>
    </location>
</feature>
<feature type="domain" description="Big-1" evidence="2">
    <location>
        <begin position="879"/>
        <end position="971"/>
    </location>
</feature>
<dbReference type="Proteomes" id="UP000609346">
    <property type="component" value="Unassembled WGS sequence"/>
</dbReference>
<dbReference type="InterPro" id="IPR013783">
    <property type="entry name" value="Ig-like_fold"/>
</dbReference>
<feature type="domain" description="Big-1" evidence="2">
    <location>
        <begin position="381"/>
        <end position="471"/>
    </location>
</feature>
<evidence type="ECO:0000259" key="2">
    <source>
        <dbReference type="PROSITE" id="PS51127"/>
    </source>
</evidence>
<dbReference type="InterPro" id="IPR015217">
    <property type="entry name" value="Invasin_dom_3"/>
</dbReference>
<feature type="domain" description="Big-1" evidence="2">
    <location>
        <begin position="1179"/>
        <end position="1271"/>
    </location>
</feature>
<feature type="domain" description="Big-1" evidence="2">
    <location>
        <begin position="479"/>
        <end position="571"/>
    </location>
</feature>